<organism evidence="2">
    <name type="scientific">Myoviridae sp. ctwwN25</name>
    <dbReference type="NCBI Taxonomy" id="2825209"/>
    <lineage>
        <taxon>Viruses</taxon>
        <taxon>Duplodnaviria</taxon>
        <taxon>Heunggongvirae</taxon>
        <taxon>Uroviricota</taxon>
        <taxon>Caudoviricetes</taxon>
    </lineage>
</organism>
<feature type="region of interest" description="Disordered" evidence="1">
    <location>
        <begin position="33"/>
        <end position="119"/>
    </location>
</feature>
<feature type="compositionally biased region" description="Polar residues" evidence="1">
    <location>
        <begin position="95"/>
        <end position="107"/>
    </location>
</feature>
<dbReference type="EMBL" id="BK015472">
    <property type="protein sequence ID" value="DAE08654.1"/>
    <property type="molecule type" value="Genomic_DNA"/>
</dbReference>
<protein>
    <submittedName>
        <fullName evidence="2">Uncharacterized protein</fullName>
    </submittedName>
</protein>
<feature type="compositionally biased region" description="Basic and acidic residues" evidence="1">
    <location>
        <begin position="33"/>
        <end position="53"/>
    </location>
</feature>
<name>A0A8S5PNH7_9CAUD</name>
<sequence>MRGRVNLMDLFNAPFNLIHELYYYTFTVREAREEDRKKEEQEKKKKEEEEKARQQSRKKLPTSFDRPLSPAALAKASKAMKAQADDEKKSEGNIFKNSEPSLPSNIDTGELADLLEEGL</sequence>
<reference evidence="2" key="1">
    <citation type="journal article" date="2021" name="Proc. Natl. Acad. Sci. U.S.A.">
        <title>A Catalog of Tens of Thousands of Viruses from Human Metagenomes Reveals Hidden Associations with Chronic Diseases.</title>
        <authorList>
            <person name="Tisza M.J."/>
            <person name="Buck C.B."/>
        </authorList>
    </citation>
    <scope>NUCLEOTIDE SEQUENCE</scope>
    <source>
        <strain evidence="2">CtwwN25</strain>
    </source>
</reference>
<accession>A0A8S5PNH7</accession>
<proteinExistence type="predicted"/>
<evidence type="ECO:0000256" key="1">
    <source>
        <dbReference type="SAM" id="MobiDB-lite"/>
    </source>
</evidence>
<feature type="compositionally biased region" description="Low complexity" evidence="1">
    <location>
        <begin position="71"/>
        <end position="82"/>
    </location>
</feature>
<evidence type="ECO:0000313" key="2">
    <source>
        <dbReference type="EMBL" id="DAE08654.1"/>
    </source>
</evidence>